<dbReference type="STRING" id="1123272.SAMN02745824_3361"/>
<sequence>MSGLFKTFVTATAIATGSAASAAGGWTDEAVPARVEIVRDQGILIFGDFGNPGPNPCASGNAVWVPKSHSEYTEVLSSALAAVAGQLKLKFYVHYCATVGWHGSDYNQYSAAGAMFISR</sequence>
<keyword evidence="3" id="KW-1185">Reference proteome</keyword>
<evidence type="ECO:0000313" key="3">
    <source>
        <dbReference type="Proteomes" id="UP000185192"/>
    </source>
</evidence>
<reference evidence="3" key="1">
    <citation type="submission" date="2016-11" db="EMBL/GenBank/DDBJ databases">
        <authorList>
            <person name="Varghese N."/>
            <person name="Submissions S."/>
        </authorList>
    </citation>
    <scope>NUCLEOTIDE SEQUENCE [LARGE SCALE GENOMIC DNA]</scope>
    <source>
        <strain evidence="3">DSM 22363</strain>
    </source>
</reference>
<dbReference type="AlphaFoldDB" id="A0A1N6HMR6"/>
<proteinExistence type="predicted"/>
<gene>
    <name evidence="2" type="ORF">SAMN02745824_3361</name>
</gene>
<dbReference type="RefSeq" id="WP_074206233.1">
    <property type="nucleotide sequence ID" value="NZ_FSQW01000002.1"/>
</dbReference>
<dbReference type="EMBL" id="FSQW01000002">
    <property type="protein sequence ID" value="SIO20945.1"/>
    <property type="molecule type" value="Genomic_DNA"/>
</dbReference>
<feature type="chain" id="PRO_5012975241" evidence="1">
    <location>
        <begin position="23"/>
        <end position="119"/>
    </location>
</feature>
<feature type="signal peptide" evidence="1">
    <location>
        <begin position="1"/>
        <end position="22"/>
    </location>
</feature>
<name>A0A1N6HMR6_9SPHN</name>
<accession>A0A1N6HMR6</accession>
<protein>
    <submittedName>
        <fullName evidence="2">Uncharacterized protein</fullName>
    </submittedName>
</protein>
<evidence type="ECO:0000313" key="2">
    <source>
        <dbReference type="EMBL" id="SIO20945.1"/>
    </source>
</evidence>
<keyword evidence="1" id="KW-0732">Signal</keyword>
<dbReference type="Proteomes" id="UP000185192">
    <property type="component" value="Unassembled WGS sequence"/>
</dbReference>
<evidence type="ECO:0000256" key="1">
    <source>
        <dbReference type="SAM" id="SignalP"/>
    </source>
</evidence>
<organism evidence="2 3">
    <name type="scientific">Parasphingorhabdus marina DSM 22363</name>
    <dbReference type="NCBI Taxonomy" id="1123272"/>
    <lineage>
        <taxon>Bacteria</taxon>
        <taxon>Pseudomonadati</taxon>
        <taxon>Pseudomonadota</taxon>
        <taxon>Alphaproteobacteria</taxon>
        <taxon>Sphingomonadales</taxon>
        <taxon>Sphingomonadaceae</taxon>
        <taxon>Parasphingorhabdus</taxon>
    </lineage>
</organism>